<comment type="caution">
    <text evidence="2">The sequence shown here is derived from an EMBL/GenBank/DDBJ whole genome shotgun (WGS) entry which is preliminary data.</text>
</comment>
<reference evidence="2 3" key="1">
    <citation type="journal article" date="2021" name="Elife">
        <title>Chloroplast acquisition without the gene transfer in kleptoplastic sea slugs, Plakobranchus ocellatus.</title>
        <authorList>
            <person name="Maeda T."/>
            <person name="Takahashi S."/>
            <person name="Yoshida T."/>
            <person name="Shimamura S."/>
            <person name="Takaki Y."/>
            <person name="Nagai Y."/>
            <person name="Toyoda A."/>
            <person name="Suzuki Y."/>
            <person name="Arimoto A."/>
            <person name="Ishii H."/>
            <person name="Satoh N."/>
            <person name="Nishiyama T."/>
            <person name="Hasebe M."/>
            <person name="Maruyama T."/>
            <person name="Minagawa J."/>
            <person name="Obokata J."/>
            <person name="Shigenobu S."/>
        </authorList>
    </citation>
    <scope>NUCLEOTIDE SEQUENCE [LARGE SCALE GENOMIC DNA]</scope>
</reference>
<dbReference type="Proteomes" id="UP000762676">
    <property type="component" value="Unassembled WGS sequence"/>
</dbReference>
<accession>A0AAV4EY38</accession>
<proteinExistence type="predicted"/>
<evidence type="ECO:0000313" key="3">
    <source>
        <dbReference type="Proteomes" id="UP000762676"/>
    </source>
</evidence>
<dbReference type="EMBL" id="BMAT01000413">
    <property type="protein sequence ID" value="GFR65852.1"/>
    <property type="molecule type" value="Genomic_DNA"/>
</dbReference>
<evidence type="ECO:0000313" key="2">
    <source>
        <dbReference type="EMBL" id="GFR65852.1"/>
    </source>
</evidence>
<sequence length="70" mass="7706">MEQSGTIDPVVKSSDCSDDDDGVIDDDDDDDDVGDDDDDDDDDDKRNTIKAEIKDIFRKFSVKCDATSAL</sequence>
<protein>
    <submittedName>
        <fullName evidence="2">Uncharacterized protein</fullName>
    </submittedName>
</protein>
<dbReference type="AlphaFoldDB" id="A0AAV4EY38"/>
<organism evidence="2 3">
    <name type="scientific">Elysia marginata</name>
    <dbReference type="NCBI Taxonomy" id="1093978"/>
    <lineage>
        <taxon>Eukaryota</taxon>
        <taxon>Metazoa</taxon>
        <taxon>Spiralia</taxon>
        <taxon>Lophotrochozoa</taxon>
        <taxon>Mollusca</taxon>
        <taxon>Gastropoda</taxon>
        <taxon>Heterobranchia</taxon>
        <taxon>Euthyneura</taxon>
        <taxon>Panpulmonata</taxon>
        <taxon>Sacoglossa</taxon>
        <taxon>Placobranchoidea</taxon>
        <taxon>Plakobranchidae</taxon>
        <taxon>Elysia</taxon>
    </lineage>
</organism>
<gene>
    <name evidence="2" type="ORF">ElyMa_000213100</name>
</gene>
<evidence type="ECO:0000256" key="1">
    <source>
        <dbReference type="SAM" id="MobiDB-lite"/>
    </source>
</evidence>
<feature type="region of interest" description="Disordered" evidence="1">
    <location>
        <begin position="1"/>
        <end position="47"/>
    </location>
</feature>
<keyword evidence="3" id="KW-1185">Reference proteome</keyword>
<feature type="compositionally biased region" description="Acidic residues" evidence="1">
    <location>
        <begin position="16"/>
        <end position="43"/>
    </location>
</feature>
<name>A0AAV4EY38_9GAST</name>